<gene>
    <name evidence="1" type="ORF">ABVC42_13935</name>
</gene>
<evidence type="ECO:0000313" key="1">
    <source>
        <dbReference type="EMBL" id="MES5150931.1"/>
    </source>
</evidence>
<dbReference type="EMBL" id="JBETVU010000013">
    <property type="protein sequence ID" value="MES5150931.1"/>
    <property type="molecule type" value="Genomic_DNA"/>
</dbReference>
<proteinExistence type="predicted"/>
<sequence length="232" mass="28101">MSDQRIFLGDYFQQSPLRYHAKFDRISHHKGIPTVLLKDIYIVDKDDVPIKLTRNDLLKDNLGHKLIADHVWIDLSSNWFKLPTEIFYGDEITFEASVERYPITRDDLLNKRNEIWENTKLENENLKQSWRNNKFQYRGQLRYAKYEQLQSQIRQNIQLAKKRQKEIPMVDYGLARMEKIKIEKLQPLIEYKGIRRIGYSLDRLNKYKFKYINWISKRTEQYKLLLSSKNQL</sequence>
<protein>
    <submittedName>
        <fullName evidence="1">Uncharacterized protein</fullName>
    </submittedName>
</protein>
<reference evidence="1" key="1">
    <citation type="submission" date="2024-06" db="EMBL/GenBank/DDBJ databases">
        <title>Vaginal Lactobacillus fatty acid response mechanisms reveal a metabolite-targeted strategy for bacterial vaginosis treatment.</title>
        <authorList>
            <person name="Zhu M."/>
            <person name="Blainey P.C."/>
            <person name="Bloom S.M."/>
            <person name="Kwon D.S."/>
        </authorList>
    </citation>
    <scope>NUCLEOTIDE SEQUENCE</scope>
    <source>
        <strain evidence="1">194_F1_1</strain>
    </source>
</reference>
<accession>A0ABV2BDB9</accession>
<comment type="caution">
    <text evidence="1">The sequence shown here is derived from an EMBL/GenBank/DDBJ whole genome shotgun (WGS) entry which is preliminary data.</text>
</comment>
<keyword evidence="2" id="KW-1185">Reference proteome</keyword>
<name>A0ABV2BDB9_9LACO</name>
<dbReference type="Proteomes" id="UP001434419">
    <property type="component" value="Unassembled WGS sequence"/>
</dbReference>
<organism evidence="1 2">
    <name type="scientific">Lactobacillus crispatus</name>
    <dbReference type="NCBI Taxonomy" id="47770"/>
    <lineage>
        <taxon>Bacteria</taxon>
        <taxon>Bacillati</taxon>
        <taxon>Bacillota</taxon>
        <taxon>Bacilli</taxon>
        <taxon>Lactobacillales</taxon>
        <taxon>Lactobacillaceae</taxon>
        <taxon>Lactobacillus</taxon>
    </lineage>
</organism>
<evidence type="ECO:0000313" key="2">
    <source>
        <dbReference type="Proteomes" id="UP001434419"/>
    </source>
</evidence>
<dbReference type="RefSeq" id="WP_133476391.1">
    <property type="nucleotide sequence ID" value="NZ_JBETVU010000013.1"/>
</dbReference>